<dbReference type="FunFam" id="3.40.50.200:FF:000015">
    <property type="entry name" value="Tripeptidyl peptidase A"/>
    <property type="match status" value="1"/>
</dbReference>
<dbReference type="GO" id="GO:0008240">
    <property type="term" value="F:tripeptidyl-peptidase activity"/>
    <property type="evidence" value="ECO:0007669"/>
    <property type="project" value="UniProtKB-EC"/>
</dbReference>
<dbReference type="PROSITE" id="PS00138">
    <property type="entry name" value="SUBTILASE_SER"/>
    <property type="match status" value="1"/>
</dbReference>
<keyword evidence="5" id="KW-0964">Secreted</keyword>
<feature type="active site" description="Charge relay system" evidence="15">
    <location>
        <position position="275"/>
    </location>
</feature>
<dbReference type="InterPro" id="IPR015366">
    <property type="entry name" value="S53_propep"/>
</dbReference>
<comment type="subcellular location">
    <subcellularLocation>
        <location evidence="3">Secreted</location>
        <location evidence="3">Extracellular space</location>
    </subcellularLocation>
</comment>
<feature type="active site" description="Charge relay system" evidence="15">
    <location>
        <position position="279"/>
    </location>
</feature>
<keyword evidence="9 15" id="KW-0378">Hydrolase</keyword>
<feature type="active site" description="Charge relay system" evidence="15">
    <location>
        <position position="497"/>
    </location>
</feature>
<evidence type="ECO:0000256" key="3">
    <source>
        <dbReference type="ARBA" id="ARBA00004239"/>
    </source>
</evidence>
<feature type="domain" description="Peptidase S53" evidence="17">
    <location>
        <begin position="200"/>
        <end position="590"/>
    </location>
</feature>
<evidence type="ECO:0000256" key="4">
    <source>
        <dbReference type="ARBA" id="ARBA00012462"/>
    </source>
</evidence>
<evidence type="ECO:0000313" key="19">
    <source>
        <dbReference type="Proteomes" id="UP001174694"/>
    </source>
</evidence>
<evidence type="ECO:0000256" key="16">
    <source>
        <dbReference type="SAM" id="SignalP"/>
    </source>
</evidence>
<keyword evidence="7 15" id="KW-0479">Metal-binding</keyword>
<dbReference type="AlphaFoldDB" id="A0AA38RTD6"/>
<evidence type="ECO:0000256" key="2">
    <source>
        <dbReference type="ARBA" id="ARBA00002451"/>
    </source>
</evidence>
<dbReference type="EMBL" id="JANBVO010000015">
    <property type="protein sequence ID" value="KAJ9145038.1"/>
    <property type="molecule type" value="Genomic_DNA"/>
</dbReference>
<dbReference type="InterPro" id="IPR050819">
    <property type="entry name" value="Tripeptidyl-peptidase_I"/>
</dbReference>
<keyword evidence="13" id="KW-0865">Zymogen</keyword>
<proteinExistence type="predicted"/>
<keyword evidence="11 15" id="KW-0106">Calcium</keyword>
<evidence type="ECO:0000256" key="6">
    <source>
        <dbReference type="ARBA" id="ARBA00022670"/>
    </source>
</evidence>
<evidence type="ECO:0000256" key="10">
    <source>
        <dbReference type="ARBA" id="ARBA00022825"/>
    </source>
</evidence>
<dbReference type="PANTHER" id="PTHR14218">
    <property type="entry name" value="PROTEASE S8 TRIPEPTIDYL PEPTIDASE I CLN2"/>
    <property type="match status" value="1"/>
</dbReference>
<keyword evidence="10 15" id="KW-0720">Serine protease</keyword>
<feature type="signal peptide" evidence="16">
    <location>
        <begin position="1"/>
        <end position="19"/>
    </location>
</feature>
<dbReference type="GO" id="GO:0046872">
    <property type="term" value="F:metal ion binding"/>
    <property type="evidence" value="ECO:0007669"/>
    <property type="project" value="UniProtKB-UniRule"/>
</dbReference>
<reference evidence="18" key="1">
    <citation type="submission" date="2022-07" db="EMBL/GenBank/DDBJ databases">
        <title>Fungi with potential for degradation of polypropylene.</title>
        <authorList>
            <person name="Gostincar C."/>
        </authorList>
    </citation>
    <scope>NUCLEOTIDE SEQUENCE</scope>
    <source>
        <strain evidence="18">EXF-13308</strain>
    </source>
</reference>
<feature type="binding site" evidence="15">
    <location>
        <position position="539"/>
    </location>
    <ligand>
        <name>Ca(2+)</name>
        <dbReference type="ChEBI" id="CHEBI:29108"/>
    </ligand>
</feature>
<dbReference type="InterPro" id="IPR030400">
    <property type="entry name" value="Sedolisin_dom"/>
</dbReference>
<keyword evidence="14" id="KW-0325">Glycoprotein</keyword>
<dbReference type="PROSITE" id="PS51695">
    <property type="entry name" value="SEDOLISIN"/>
    <property type="match status" value="1"/>
</dbReference>
<protein>
    <recommendedName>
        <fullName evidence="4">tripeptidyl-peptidase II</fullName>
        <ecNumber evidence="4">3.4.14.10</ecNumber>
    </recommendedName>
</protein>
<dbReference type="PANTHER" id="PTHR14218:SF34">
    <property type="entry name" value="TRIPEPTIDYL-PEPTIDASE SED4"/>
    <property type="match status" value="1"/>
</dbReference>
<evidence type="ECO:0000256" key="1">
    <source>
        <dbReference type="ARBA" id="ARBA00001910"/>
    </source>
</evidence>
<keyword evidence="19" id="KW-1185">Reference proteome</keyword>
<dbReference type="CDD" id="cd04056">
    <property type="entry name" value="Peptidases_S53"/>
    <property type="match status" value="1"/>
</dbReference>
<evidence type="ECO:0000256" key="7">
    <source>
        <dbReference type="ARBA" id="ARBA00022723"/>
    </source>
</evidence>
<dbReference type="Pfam" id="PF09286">
    <property type="entry name" value="Pro-kuma_activ"/>
    <property type="match status" value="1"/>
</dbReference>
<gene>
    <name evidence="18" type="ORF">NKR23_g5602</name>
</gene>
<evidence type="ECO:0000313" key="18">
    <source>
        <dbReference type="EMBL" id="KAJ9145038.1"/>
    </source>
</evidence>
<feature type="binding site" evidence="15">
    <location>
        <position position="540"/>
    </location>
    <ligand>
        <name>Ca(2+)</name>
        <dbReference type="ChEBI" id="CHEBI:29108"/>
    </ligand>
</feature>
<sequence>MKRGICLLAIAATTDVVLGGVHEQLAAVPHGWSQAKAPPSNDLTTFTVVLNRDFASLEDRLLGVSTPGHSTYGKFLDNDEVETLFAPPTGAVSAVVDWLKQGGVSDYKIDGSFIDFATNVAAANALLNASYQYYSDTGSTKLRTLQYSIPDELQTHVAFIDPGVFFGQAQSGPVISPSRTRRRSDQGPSTVAVDASCQTSITPSCLKELYSVGNYKADPRSGSRIGFGSFLNQSAIYSDLEQFEELFGIPSQNFTKVLIANGTDDQDPSHGNYGEANLDVQTVIGVAHPLPVTEFITGGSPPFIPTIGQPTPADNFNEPYVPFLRYLLSRKNSELPQVISISYGDQEDGVPFDYATLTCNLVGLLGLRGITVLSSSGDGGLGGACLAPDFTTVEFGRLFPASCPYITAVGGTSAASNPEVAWNQSGGGFSGYFDRPWYQEATIRQYLAQQVSPQTREYYGNYTNFSGRAWPDVAAHSLYPDFEVVYAGAPAGSGGTSASAPTFAGIVGLLNDARLRVGKAPLGFLNPLIYSLGKSGFNDVVEGYTYGCLGQGTGYGAVPGARWNATAGWDPTTGFGTPNFKKLKDLVLKL</sequence>
<evidence type="ECO:0000256" key="11">
    <source>
        <dbReference type="ARBA" id="ARBA00022837"/>
    </source>
</evidence>
<keyword evidence="6 15" id="KW-0645">Protease</keyword>
<name>A0AA38RTD6_9PEZI</name>
<evidence type="ECO:0000256" key="8">
    <source>
        <dbReference type="ARBA" id="ARBA00022729"/>
    </source>
</evidence>
<evidence type="ECO:0000256" key="14">
    <source>
        <dbReference type="ARBA" id="ARBA00023180"/>
    </source>
</evidence>
<dbReference type="InterPro" id="IPR036852">
    <property type="entry name" value="Peptidase_S8/S53_dom_sf"/>
</dbReference>
<evidence type="ECO:0000256" key="15">
    <source>
        <dbReference type="PROSITE-ProRule" id="PRU01032"/>
    </source>
</evidence>
<comment type="caution">
    <text evidence="18">The sequence shown here is derived from an EMBL/GenBank/DDBJ whole genome shotgun (WGS) entry which is preliminary data.</text>
</comment>
<evidence type="ECO:0000259" key="17">
    <source>
        <dbReference type="PROSITE" id="PS51695"/>
    </source>
</evidence>
<feature type="chain" id="PRO_5041269129" description="tripeptidyl-peptidase II" evidence="16">
    <location>
        <begin position="20"/>
        <end position="590"/>
    </location>
</feature>
<keyword evidence="8 16" id="KW-0732">Signal</keyword>
<dbReference type="InterPro" id="IPR023828">
    <property type="entry name" value="Peptidase_S8_Ser-AS"/>
</dbReference>
<dbReference type="GO" id="GO:0006508">
    <property type="term" value="P:proteolysis"/>
    <property type="evidence" value="ECO:0007669"/>
    <property type="project" value="UniProtKB-KW"/>
</dbReference>
<dbReference type="EC" id="3.4.14.10" evidence="4"/>
<organism evidence="18 19">
    <name type="scientific">Pleurostoma richardsiae</name>
    <dbReference type="NCBI Taxonomy" id="41990"/>
    <lineage>
        <taxon>Eukaryota</taxon>
        <taxon>Fungi</taxon>
        <taxon>Dikarya</taxon>
        <taxon>Ascomycota</taxon>
        <taxon>Pezizomycotina</taxon>
        <taxon>Sordariomycetes</taxon>
        <taxon>Sordariomycetidae</taxon>
        <taxon>Calosphaeriales</taxon>
        <taxon>Pleurostomataceae</taxon>
        <taxon>Pleurostoma</taxon>
    </lineage>
</organism>
<dbReference type="GO" id="GO:0004252">
    <property type="term" value="F:serine-type endopeptidase activity"/>
    <property type="evidence" value="ECO:0007669"/>
    <property type="project" value="UniProtKB-UniRule"/>
</dbReference>
<dbReference type="GO" id="GO:0005576">
    <property type="term" value="C:extracellular region"/>
    <property type="evidence" value="ECO:0007669"/>
    <property type="project" value="UniProtKB-SubCell"/>
</dbReference>
<dbReference type="SMART" id="SM00944">
    <property type="entry name" value="Pro-kuma_activ"/>
    <property type="match status" value="1"/>
</dbReference>
<comment type="function">
    <text evidence="2">Secreted tripeptidyl-peptidase which degrades proteins at acidic pHs and is involved in virulence.</text>
</comment>
<comment type="catalytic activity">
    <reaction evidence="1">
        <text>Release of an N-terminal tripeptide from a polypeptide.</text>
        <dbReference type="EC" id="3.4.14.10"/>
    </reaction>
</comment>
<comment type="cofactor">
    <cofactor evidence="15">
        <name>Ca(2+)</name>
        <dbReference type="ChEBI" id="CHEBI:29108"/>
    </cofactor>
    <text evidence="15">Binds 1 Ca(2+) ion per subunit.</text>
</comment>
<feature type="binding site" evidence="15">
    <location>
        <position position="568"/>
    </location>
    <ligand>
        <name>Ca(2+)</name>
        <dbReference type="ChEBI" id="CHEBI:29108"/>
    </ligand>
</feature>
<dbReference type="SUPFAM" id="SSF54897">
    <property type="entry name" value="Protease propeptides/inhibitors"/>
    <property type="match status" value="1"/>
</dbReference>
<dbReference type="CDD" id="cd11377">
    <property type="entry name" value="Pro-peptidase_S53"/>
    <property type="match status" value="1"/>
</dbReference>
<dbReference type="Proteomes" id="UP001174694">
    <property type="component" value="Unassembled WGS sequence"/>
</dbReference>
<keyword evidence="12" id="KW-0843">Virulence</keyword>
<evidence type="ECO:0000256" key="5">
    <source>
        <dbReference type="ARBA" id="ARBA00022525"/>
    </source>
</evidence>
<evidence type="ECO:0000256" key="9">
    <source>
        <dbReference type="ARBA" id="ARBA00022801"/>
    </source>
</evidence>
<dbReference type="SUPFAM" id="SSF52743">
    <property type="entry name" value="Subtilisin-like"/>
    <property type="match status" value="1"/>
</dbReference>
<dbReference type="Gene3D" id="3.40.50.200">
    <property type="entry name" value="Peptidase S8/S53 domain"/>
    <property type="match status" value="1"/>
</dbReference>
<feature type="binding site" evidence="15">
    <location>
        <position position="570"/>
    </location>
    <ligand>
        <name>Ca(2+)</name>
        <dbReference type="ChEBI" id="CHEBI:29108"/>
    </ligand>
</feature>
<accession>A0AA38RTD6</accession>
<evidence type="ECO:0000256" key="12">
    <source>
        <dbReference type="ARBA" id="ARBA00023026"/>
    </source>
</evidence>
<evidence type="ECO:0000256" key="13">
    <source>
        <dbReference type="ARBA" id="ARBA00023145"/>
    </source>
</evidence>